<feature type="transmembrane region" description="Helical" evidence="10">
    <location>
        <begin position="16"/>
        <end position="38"/>
    </location>
</feature>
<evidence type="ECO:0000256" key="10">
    <source>
        <dbReference type="SAM" id="Phobius"/>
    </source>
</evidence>
<feature type="transmembrane region" description="Helical" evidence="10">
    <location>
        <begin position="191"/>
        <end position="210"/>
    </location>
</feature>
<comment type="subcellular location">
    <subcellularLocation>
        <location evidence="1">Cell membrane</location>
        <topology evidence="1">Multi-pass membrane protein</topology>
    </subcellularLocation>
</comment>
<dbReference type="EMBL" id="UINC01000821">
    <property type="protein sequence ID" value="SUZ61717.1"/>
    <property type="molecule type" value="Genomic_DNA"/>
</dbReference>
<gene>
    <name evidence="12" type="ORF">METZ01_LOCUS14571</name>
</gene>
<dbReference type="PANTHER" id="PTHR30081:SF8">
    <property type="entry name" value="PROTEIN TRANSLOCASE SUBUNIT SECF"/>
    <property type="match status" value="1"/>
</dbReference>
<dbReference type="InterPro" id="IPR055344">
    <property type="entry name" value="SecD_SecF_C_bact"/>
</dbReference>
<feature type="transmembrane region" description="Helical" evidence="10">
    <location>
        <begin position="138"/>
        <end position="155"/>
    </location>
</feature>
<feature type="transmembrane region" description="Helical" evidence="10">
    <location>
        <begin position="270"/>
        <end position="291"/>
    </location>
</feature>
<dbReference type="Pfam" id="PF02355">
    <property type="entry name" value="SecD_SecF_C"/>
    <property type="match status" value="1"/>
</dbReference>
<keyword evidence="7 10" id="KW-1133">Transmembrane helix</keyword>
<keyword evidence="8" id="KW-0811">Translocation</keyword>
<evidence type="ECO:0000259" key="11">
    <source>
        <dbReference type="Pfam" id="PF02355"/>
    </source>
</evidence>
<keyword evidence="6" id="KW-0653">Protein transport</keyword>
<dbReference type="InterPro" id="IPR022813">
    <property type="entry name" value="SecD/SecF_arch_bac"/>
</dbReference>
<feature type="domain" description="Protein export membrane protein SecD/SecF C-terminal" evidence="11">
    <location>
        <begin position="115"/>
        <end position="295"/>
    </location>
</feature>
<keyword evidence="9 10" id="KW-0472">Membrane</keyword>
<dbReference type="NCBIfam" id="TIGR00966">
    <property type="entry name" value="transloc_SecF"/>
    <property type="match status" value="1"/>
</dbReference>
<dbReference type="GO" id="GO:0006886">
    <property type="term" value="P:intracellular protein transport"/>
    <property type="evidence" value="ECO:0007669"/>
    <property type="project" value="InterPro"/>
</dbReference>
<protein>
    <recommendedName>
        <fullName evidence="2">Protein translocase subunit SecF</fullName>
    </recommendedName>
</protein>
<evidence type="ECO:0000256" key="5">
    <source>
        <dbReference type="ARBA" id="ARBA00022692"/>
    </source>
</evidence>
<proteinExistence type="inferred from homology"/>
<name>A0A381P5L2_9ZZZZ</name>
<organism evidence="12">
    <name type="scientific">marine metagenome</name>
    <dbReference type="NCBI Taxonomy" id="408172"/>
    <lineage>
        <taxon>unclassified sequences</taxon>
        <taxon>metagenomes</taxon>
        <taxon>ecological metagenomes</taxon>
    </lineage>
</organism>
<evidence type="ECO:0000256" key="1">
    <source>
        <dbReference type="ARBA" id="ARBA00004651"/>
    </source>
</evidence>
<dbReference type="AlphaFoldDB" id="A0A381P5L2"/>
<dbReference type="PANTHER" id="PTHR30081">
    <property type="entry name" value="PROTEIN-EXPORT MEMBRANE PROTEIN SEC"/>
    <property type="match status" value="1"/>
</dbReference>
<dbReference type="InterPro" id="IPR005665">
    <property type="entry name" value="SecF_bac"/>
</dbReference>
<evidence type="ECO:0000256" key="8">
    <source>
        <dbReference type="ARBA" id="ARBA00023010"/>
    </source>
</evidence>
<evidence type="ECO:0000256" key="4">
    <source>
        <dbReference type="ARBA" id="ARBA00022475"/>
    </source>
</evidence>
<evidence type="ECO:0000256" key="6">
    <source>
        <dbReference type="ARBA" id="ARBA00022927"/>
    </source>
</evidence>
<dbReference type="Gene3D" id="1.20.1640.10">
    <property type="entry name" value="Multidrug efflux transporter AcrB transmembrane domain"/>
    <property type="match status" value="1"/>
</dbReference>
<evidence type="ECO:0000256" key="2">
    <source>
        <dbReference type="ARBA" id="ARBA00015792"/>
    </source>
</evidence>
<evidence type="ECO:0000313" key="12">
    <source>
        <dbReference type="EMBL" id="SUZ61717.1"/>
    </source>
</evidence>
<dbReference type="InterPro" id="IPR022646">
    <property type="entry name" value="SecD/SecF_CS"/>
</dbReference>
<dbReference type="PRINTS" id="PR01755">
    <property type="entry name" value="SECFTRNLCASE"/>
</dbReference>
<reference evidence="12" key="1">
    <citation type="submission" date="2018-05" db="EMBL/GenBank/DDBJ databases">
        <authorList>
            <person name="Lanie J.A."/>
            <person name="Ng W.-L."/>
            <person name="Kazmierczak K.M."/>
            <person name="Andrzejewski T.M."/>
            <person name="Davidsen T.M."/>
            <person name="Wayne K.J."/>
            <person name="Tettelin H."/>
            <person name="Glass J.I."/>
            <person name="Rusch D."/>
            <person name="Podicherti R."/>
            <person name="Tsui H.-C.T."/>
            <person name="Winkler M.E."/>
        </authorList>
    </citation>
    <scope>NUCLEOTIDE SEQUENCE</scope>
</reference>
<keyword evidence="3" id="KW-0813">Transport</keyword>
<evidence type="ECO:0000256" key="9">
    <source>
        <dbReference type="ARBA" id="ARBA00023136"/>
    </source>
</evidence>
<dbReference type="GO" id="GO:0005886">
    <property type="term" value="C:plasma membrane"/>
    <property type="evidence" value="ECO:0007669"/>
    <property type="project" value="UniProtKB-SubCell"/>
</dbReference>
<evidence type="ECO:0000256" key="3">
    <source>
        <dbReference type="ARBA" id="ARBA00022448"/>
    </source>
</evidence>
<dbReference type="Pfam" id="PF07549">
    <property type="entry name" value="Sec_GG"/>
    <property type="match status" value="1"/>
</dbReference>
<dbReference type="GO" id="GO:0015450">
    <property type="term" value="F:protein-transporting ATPase activity"/>
    <property type="evidence" value="ECO:0007669"/>
    <property type="project" value="InterPro"/>
</dbReference>
<feature type="transmembrane region" description="Helical" evidence="10">
    <location>
        <begin position="162"/>
        <end position="185"/>
    </location>
</feature>
<dbReference type="InterPro" id="IPR022645">
    <property type="entry name" value="SecD/SecF_bac"/>
</dbReference>
<feature type="transmembrane region" description="Helical" evidence="10">
    <location>
        <begin position="243"/>
        <end position="264"/>
    </location>
</feature>
<dbReference type="NCBIfam" id="TIGR00916">
    <property type="entry name" value="2A0604s01"/>
    <property type="match status" value="1"/>
</dbReference>
<dbReference type="InterPro" id="IPR048634">
    <property type="entry name" value="SecD_SecF_C"/>
</dbReference>
<dbReference type="SUPFAM" id="SSF82866">
    <property type="entry name" value="Multidrug efflux transporter AcrB transmembrane domain"/>
    <property type="match status" value="1"/>
</dbReference>
<accession>A0A381P5L2</accession>
<sequence length="316" mass="34319">MRLFDQAKYSFIEKRGGAYVCSAALILLGIGAMVFNVFSIGSWQNYGVDFTGGSLIQVEFHEPAEAGALRAALEGAQVTSFGEENEFTIRVPLGDEDVETIRLGVQADLEATFGTDAFTIVRTETVGPKIGEELQTKAALAILYSFALTLMYIWVRFEFRFGLAAVIATLHDILITLGFLALFGLEVALPTVAAILTIVGYSLNDTIVVFDRIRENLNSKGGRREDPKLLVNRSINETLPRTVLTSGTTLAVLLALLAVGGVVIRDFTVVLILGVTVGTYSSIFVASPALLEIQKRFGDGTASRERRKKREARATT</sequence>
<dbReference type="HAMAP" id="MF_01464_B">
    <property type="entry name" value="SecF_B"/>
    <property type="match status" value="1"/>
</dbReference>
<evidence type="ECO:0000256" key="7">
    <source>
        <dbReference type="ARBA" id="ARBA00022989"/>
    </source>
</evidence>
<keyword evidence="4" id="KW-1003">Cell membrane</keyword>
<keyword evidence="5 10" id="KW-0812">Transmembrane</keyword>